<evidence type="ECO:0000313" key="1">
    <source>
        <dbReference type="EMBL" id="CRG86891.1"/>
    </source>
</evidence>
<protein>
    <recommendedName>
        <fullName evidence="3">BTB domain-containing protein</fullName>
    </recommendedName>
</protein>
<dbReference type="PANTHER" id="PTHR47843:SF5">
    <property type="entry name" value="BTB_POZ DOMAIN PROTEIN"/>
    <property type="match status" value="1"/>
</dbReference>
<dbReference type="OrthoDB" id="9997739at2759"/>
<sequence>MMSTDMKEGQEGKAVIEDEEESVWERFCQFAYSGDYTSEGPDIDALVNNDQLLFKPPVRPDIPVITGGKHTRKKNRIVVPTPEPTRSRIWDEFCNRVYPISQLEDTPDEEDCSADYTEVFLCHAKLYVFADKWCVSSLQNPCLHKLKQTLQRFTIYQSRRRDLYKLIDYCYKFTRENDRDNPLTSLVAHYISCVVEYLVNDQGFQDLLETHVRFSRDLVLRMAQRLDTTDNLDGGDFDLDL</sequence>
<dbReference type="Gene3D" id="3.30.710.10">
    <property type="entry name" value="Potassium Channel Kv1.1, Chain A"/>
    <property type="match status" value="1"/>
</dbReference>
<name>A0A0U1LW54_TALIS</name>
<dbReference type="OMA" id="VVFGRCC"/>
<gene>
    <name evidence="1" type="ORF">PISL3812_03904</name>
</gene>
<dbReference type="Proteomes" id="UP000054383">
    <property type="component" value="Unassembled WGS sequence"/>
</dbReference>
<proteinExistence type="predicted"/>
<dbReference type="EMBL" id="CVMT01000003">
    <property type="protein sequence ID" value="CRG86891.1"/>
    <property type="molecule type" value="Genomic_DNA"/>
</dbReference>
<keyword evidence="2" id="KW-1185">Reference proteome</keyword>
<accession>A0A0U1LW54</accession>
<evidence type="ECO:0008006" key="3">
    <source>
        <dbReference type="Google" id="ProtNLM"/>
    </source>
</evidence>
<dbReference type="AlphaFoldDB" id="A0A0U1LW54"/>
<dbReference type="PANTHER" id="PTHR47843">
    <property type="entry name" value="BTB DOMAIN-CONTAINING PROTEIN-RELATED"/>
    <property type="match status" value="1"/>
</dbReference>
<reference evidence="1 2" key="1">
    <citation type="submission" date="2015-04" db="EMBL/GenBank/DDBJ databases">
        <authorList>
            <person name="Syromyatnikov M.Y."/>
            <person name="Popov V.N."/>
        </authorList>
    </citation>
    <scope>NUCLEOTIDE SEQUENCE [LARGE SCALE GENOMIC DNA]</scope>
    <source>
        <strain evidence="1">WF-38-12</strain>
    </source>
</reference>
<organism evidence="1 2">
    <name type="scientific">Talaromyces islandicus</name>
    <name type="common">Penicillium islandicum</name>
    <dbReference type="NCBI Taxonomy" id="28573"/>
    <lineage>
        <taxon>Eukaryota</taxon>
        <taxon>Fungi</taxon>
        <taxon>Dikarya</taxon>
        <taxon>Ascomycota</taxon>
        <taxon>Pezizomycotina</taxon>
        <taxon>Eurotiomycetes</taxon>
        <taxon>Eurotiomycetidae</taxon>
        <taxon>Eurotiales</taxon>
        <taxon>Trichocomaceae</taxon>
        <taxon>Talaromyces</taxon>
        <taxon>Talaromyces sect. Islandici</taxon>
    </lineage>
</organism>
<dbReference type="InterPro" id="IPR011333">
    <property type="entry name" value="SKP1/BTB/POZ_sf"/>
</dbReference>
<dbReference type="STRING" id="28573.A0A0U1LW54"/>
<evidence type="ECO:0000313" key="2">
    <source>
        <dbReference type="Proteomes" id="UP000054383"/>
    </source>
</evidence>